<dbReference type="InterPro" id="IPR013656">
    <property type="entry name" value="PAS_4"/>
</dbReference>
<accession>A0A402D0R8</accession>
<dbReference type="InterPro" id="IPR000014">
    <property type="entry name" value="PAS"/>
</dbReference>
<sequence length="448" mass="49971">MNLSNAQDEAERQDAAQALLESERRYLTLFETMAHGVVWQDHAGRITSVNAAAQRMLGMTLEQLQNMSKLDPSRAGVHEDGSPFRDEDRPSILALQTGRPVRNVLLGFQHPTLPGTRWLRIDATPELDPAGGPPLGVYSVLEDITDRVRAEREATEAARTVTTILENVTDAFFAINKEWRYTYVNRRGEEVSGHTSEQLIGRSIWDIYPDIIDTMFDEQFHNVMNGGDPVTFEALYTASQTWYRAHVYPTPDGIAFYLRNIMHERRAAEERQSAEIRQREFMRDVLASVTNGKLRLCFREADLPGAPPRAERITLTPEQGLRRLRQVAEEAARAEGFADERCHDLVTAASEAGMNAVVHAGGGAAYVGVLPEKIVQIWIVDEGPGISMENLPRAALQKGYTTAGTLGHGMKMMLRAVDRVFLRTSPSGATVVLEQEPVPKPSLLLNDW</sequence>
<dbReference type="Gene3D" id="3.30.450.20">
    <property type="entry name" value="PAS domain"/>
    <property type="match status" value="2"/>
</dbReference>
<dbReference type="Proteomes" id="UP000287394">
    <property type="component" value="Chromosome"/>
</dbReference>
<dbReference type="InterPro" id="IPR052155">
    <property type="entry name" value="Biofilm_reg_signaling"/>
</dbReference>
<evidence type="ECO:0000313" key="1">
    <source>
        <dbReference type="EMBL" id="BDI33522.1"/>
    </source>
</evidence>
<dbReference type="SMART" id="SM00091">
    <property type="entry name" value="PAS"/>
    <property type="match status" value="2"/>
</dbReference>
<dbReference type="PROSITE" id="PS50112">
    <property type="entry name" value="PAS"/>
    <property type="match status" value="2"/>
</dbReference>
<gene>
    <name evidence="1" type="ORF">CCAX7_55730</name>
</gene>
<proteinExistence type="predicted"/>
<dbReference type="CDD" id="cd00130">
    <property type="entry name" value="PAS"/>
    <property type="match status" value="2"/>
</dbReference>
<dbReference type="KEGG" id="ccot:CCAX7_55730"/>
<dbReference type="Gene3D" id="3.30.565.10">
    <property type="entry name" value="Histidine kinase-like ATPase, C-terminal domain"/>
    <property type="match status" value="1"/>
</dbReference>
<dbReference type="PANTHER" id="PTHR44757:SF2">
    <property type="entry name" value="BIOFILM ARCHITECTURE MAINTENANCE PROTEIN MBAA"/>
    <property type="match status" value="1"/>
</dbReference>
<dbReference type="PANTHER" id="PTHR44757">
    <property type="entry name" value="DIGUANYLATE CYCLASE DGCP"/>
    <property type="match status" value="1"/>
</dbReference>
<dbReference type="InterPro" id="IPR035965">
    <property type="entry name" value="PAS-like_dom_sf"/>
</dbReference>
<keyword evidence="2" id="KW-1185">Reference proteome</keyword>
<dbReference type="InterPro" id="IPR003594">
    <property type="entry name" value="HATPase_dom"/>
</dbReference>
<protein>
    <submittedName>
        <fullName evidence="1">Uncharacterized protein</fullName>
    </submittedName>
</protein>
<dbReference type="EMBL" id="AP025739">
    <property type="protein sequence ID" value="BDI33522.1"/>
    <property type="molecule type" value="Genomic_DNA"/>
</dbReference>
<dbReference type="AlphaFoldDB" id="A0A402D0R8"/>
<dbReference type="InterPro" id="IPR036890">
    <property type="entry name" value="HATPase_C_sf"/>
</dbReference>
<dbReference type="NCBIfam" id="TIGR00229">
    <property type="entry name" value="sensory_box"/>
    <property type="match status" value="2"/>
</dbReference>
<dbReference type="SUPFAM" id="SSF55874">
    <property type="entry name" value="ATPase domain of HSP90 chaperone/DNA topoisomerase II/histidine kinase"/>
    <property type="match status" value="1"/>
</dbReference>
<name>A0A402D0R8_9BACT</name>
<dbReference type="SUPFAM" id="SSF55785">
    <property type="entry name" value="PYP-like sensor domain (PAS domain)"/>
    <property type="match status" value="2"/>
</dbReference>
<dbReference type="Pfam" id="PF13581">
    <property type="entry name" value="HATPase_c_2"/>
    <property type="match status" value="1"/>
</dbReference>
<reference evidence="1 2" key="1">
    <citation type="journal article" date="2019" name="Int. J. Syst. Evol. Microbiol.">
        <title>Capsulimonas corticalis gen. nov., sp. nov., an aerobic capsulated bacterium, of a novel bacterial order, Capsulimonadales ord. nov., of the class Armatimonadia of the phylum Armatimonadetes.</title>
        <authorList>
            <person name="Li J."/>
            <person name="Kudo C."/>
            <person name="Tonouchi A."/>
        </authorList>
    </citation>
    <scope>NUCLEOTIDE SEQUENCE [LARGE SCALE GENOMIC DNA]</scope>
    <source>
        <strain evidence="1 2">AX-7</strain>
    </source>
</reference>
<evidence type="ECO:0000313" key="2">
    <source>
        <dbReference type="Proteomes" id="UP000287394"/>
    </source>
</evidence>
<dbReference type="OrthoDB" id="9766459at2"/>
<organism evidence="1 2">
    <name type="scientific">Capsulimonas corticalis</name>
    <dbReference type="NCBI Taxonomy" id="2219043"/>
    <lineage>
        <taxon>Bacteria</taxon>
        <taxon>Bacillati</taxon>
        <taxon>Armatimonadota</taxon>
        <taxon>Armatimonadia</taxon>
        <taxon>Capsulimonadales</taxon>
        <taxon>Capsulimonadaceae</taxon>
        <taxon>Capsulimonas</taxon>
    </lineage>
</organism>
<dbReference type="Pfam" id="PF08448">
    <property type="entry name" value="PAS_4"/>
    <property type="match status" value="2"/>
</dbReference>